<accession>A0A9Q9DSQ1</accession>
<dbReference type="EMBL" id="CP089277">
    <property type="protein sequence ID" value="USP78878.1"/>
    <property type="molecule type" value="Genomic_DNA"/>
</dbReference>
<proteinExistence type="predicted"/>
<protein>
    <submittedName>
        <fullName evidence="1">Uncharacterized protein</fullName>
    </submittedName>
</protein>
<dbReference type="Proteomes" id="UP001056012">
    <property type="component" value="Chromosome 4"/>
</dbReference>
<sequence length="104" mass="10837">MGRSGYDTTYVCNDKNSAAADVVAMVNHQRAQNAEALERAAAAALEAKLIKNKRSRGIKVVNNTAMPLFVTEASQKVAAAEKKAAAALADVQASSKSSGTGTKR</sequence>
<evidence type="ECO:0000313" key="1">
    <source>
        <dbReference type="EMBL" id="USP78878.1"/>
    </source>
</evidence>
<reference evidence="1" key="1">
    <citation type="submission" date="2021-12" db="EMBL/GenBank/DDBJ databases">
        <title>Curvularia clavata genome.</title>
        <authorList>
            <person name="Cao Y."/>
        </authorList>
    </citation>
    <scope>NUCLEOTIDE SEQUENCE</scope>
    <source>
        <strain evidence="1">Yc1106</strain>
    </source>
</reference>
<organism evidence="1 2">
    <name type="scientific">Curvularia clavata</name>
    <dbReference type="NCBI Taxonomy" id="95742"/>
    <lineage>
        <taxon>Eukaryota</taxon>
        <taxon>Fungi</taxon>
        <taxon>Dikarya</taxon>
        <taxon>Ascomycota</taxon>
        <taxon>Pezizomycotina</taxon>
        <taxon>Dothideomycetes</taxon>
        <taxon>Pleosporomycetidae</taxon>
        <taxon>Pleosporales</taxon>
        <taxon>Pleosporineae</taxon>
        <taxon>Pleosporaceae</taxon>
        <taxon>Curvularia</taxon>
    </lineage>
</organism>
<dbReference type="AlphaFoldDB" id="A0A9Q9DSQ1"/>
<dbReference type="VEuPathDB" id="FungiDB:yc1106_06152"/>
<evidence type="ECO:0000313" key="2">
    <source>
        <dbReference type="Proteomes" id="UP001056012"/>
    </source>
</evidence>
<keyword evidence="2" id="KW-1185">Reference proteome</keyword>
<gene>
    <name evidence="1" type="ORF">yc1106_06152</name>
</gene>
<name>A0A9Q9DSQ1_CURCL</name>